<evidence type="ECO:0000256" key="5">
    <source>
        <dbReference type="ARBA" id="ARBA00023237"/>
    </source>
</evidence>
<dbReference type="InterPro" id="IPR033985">
    <property type="entry name" value="SusD-like_N"/>
</dbReference>
<dbReference type="AlphaFoldDB" id="A0A372NMC7"/>
<comment type="caution">
    <text evidence="9">The sequence shown here is derived from an EMBL/GenBank/DDBJ whole genome shotgun (WGS) entry which is preliminary data.</text>
</comment>
<comment type="subcellular location">
    <subcellularLocation>
        <location evidence="1">Cell outer membrane</location>
    </subcellularLocation>
</comment>
<dbReference type="PROSITE" id="PS51257">
    <property type="entry name" value="PROKAR_LIPOPROTEIN"/>
    <property type="match status" value="1"/>
</dbReference>
<feature type="repeat" description="TPR" evidence="6">
    <location>
        <begin position="212"/>
        <end position="245"/>
    </location>
</feature>
<proteinExistence type="inferred from homology"/>
<dbReference type="InterPro" id="IPR019734">
    <property type="entry name" value="TPR_rpt"/>
</dbReference>
<dbReference type="InterPro" id="IPR011990">
    <property type="entry name" value="TPR-like_helical_dom_sf"/>
</dbReference>
<accession>A0A372NMC7</accession>
<keyword evidence="6" id="KW-0802">TPR repeat</keyword>
<protein>
    <submittedName>
        <fullName evidence="9">RagB/SusD family nutrient uptake outer membrane protein</fullName>
    </submittedName>
</protein>
<dbReference type="Gene3D" id="1.25.40.390">
    <property type="match status" value="1"/>
</dbReference>
<dbReference type="Pfam" id="PF07980">
    <property type="entry name" value="SusD_RagB"/>
    <property type="match status" value="1"/>
</dbReference>
<evidence type="ECO:0000259" key="7">
    <source>
        <dbReference type="Pfam" id="PF07980"/>
    </source>
</evidence>
<dbReference type="Pfam" id="PF14322">
    <property type="entry name" value="SusD-like_3"/>
    <property type="match status" value="1"/>
</dbReference>
<evidence type="ECO:0000259" key="8">
    <source>
        <dbReference type="Pfam" id="PF14322"/>
    </source>
</evidence>
<evidence type="ECO:0000256" key="1">
    <source>
        <dbReference type="ARBA" id="ARBA00004442"/>
    </source>
</evidence>
<keyword evidence="10" id="KW-1185">Reference proteome</keyword>
<gene>
    <name evidence="9" type="ORF">D0C36_22980</name>
</gene>
<dbReference type="OrthoDB" id="653598at2"/>
<evidence type="ECO:0000313" key="9">
    <source>
        <dbReference type="EMBL" id="RFZ90109.1"/>
    </source>
</evidence>
<feature type="domain" description="RagB/SusD" evidence="7">
    <location>
        <begin position="338"/>
        <end position="449"/>
    </location>
</feature>
<evidence type="ECO:0000256" key="3">
    <source>
        <dbReference type="ARBA" id="ARBA00022729"/>
    </source>
</evidence>
<evidence type="ECO:0000256" key="4">
    <source>
        <dbReference type="ARBA" id="ARBA00023136"/>
    </source>
</evidence>
<evidence type="ECO:0000256" key="2">
    <source>
        <dbReference type="ARBA" id="ARBA00006275"/>
    </source>
</evidence>
<organism evidence="9 10">
    <name type="scientific">Mucilaginibacter conchicola</name>
    <dbReference type="NCBI Taxonomy" id="2303333"/>
    <lineage>
        <taxon>Bacteria</taxon>
        <taxon>Pseudomonadati</taxon>
        <taxon>Bacteroidota</taxon>
        <taxon>Sphingobacteriia</taxon>
        <taxon>Sphingobacteriales</taxon>
        <taxon>Sphingobacteriaceae</taxon>
        <taxon>Mucilaginibacter</taxon>
    </lineage>
</organism>
<dbReference type="GO" id="GO:0009279">
    <property type="term" value="C:cell outer membrane"/>
    <property type="evidence" value="ECO:0007669"/>
    <property type="project" value="UniProtKB-SubCell"/>
</dbReference>
<dbReference type="Proteomes" id="UP000264217">
    <property type="component" value="Unassembled WGS sequence"/>
</dbReference>
<sequence>MKKMTRYFAVLLLMTGGCTKDYLDKRSDQSLLVPGTVADYQKLMDASVAGNLNTVPGLNEIASDNYTADDATLTGLDAIERNSYLWAKDVYQGAAVNDWNQPYSGIFTCNVVLAGIDQADPSKGSLAKAVKGAAYFHRATAFYSLLQEFAAPYSAATAASLPGLPVRTTPDVNVIAGRGTLEQSYQQVISDLKAAADLLPETGTIKNRPVKAAAFAMLARTYQSMSDHARALDYATKALALNHQLIDYNTLEASGYDSPFPLIFPNGNPEALVFGNLVGYSFFIEPGVFADPILYGSYAEDDLRKSLFFADQGYGGFSYLGTYTGDFSSLFGGPATDELYLIRAESYARAGNTTAALKDLNDLLVTRWKTGTFVPFKANTSEDALPVILEERRKELIGRGLRWTDLRRLNLEERFKTTISKLSNGETIELLPGDKRYVFPIPDEEVNRSGIPQNER</sequence>
<reference evidence="9 10" key="1">
    <citation type="submission" date="2018-08" db="EMBL/GenBank/DDBJ databases">
        <title>Mucilaginibacter sp. MYSH2.</title>
        <authorList>
            <person name="Seo T."/>
        </authorList>
    </citation>
    <scope>NUCLEOTIDE SEQUENCE [LARGE SCALE GENOMIC DNA]</scope>
    <source>
        <strain evidence="9 10">MYSH2</strain>
    </source>
</reference>
<dbReference type="SUPFAM" id="SSF48452">
    <property type="entry name" value="TPR-like"/>
    <property type="match status" value="1"/>
</dbReference>
<keyword evidence="5" id="KW-0998">Cell outer membrane</keyword>
<name>A0A372NMC7_9SPHI</name>
<feature type="domain" description="SusD-like N-terminal" evidence="8">
    <location>
        <begin position="21"/>
        <end position="222"/>
    </location>
</feature>
<comment type="similarity">
    <text evidence="2">Belongs to the SusD family.</text>
</comment>
<dbReference type="PROSITE" id="PS50005">
    <property type="entry name" value="TPR"/>
    <property type="match status" value="1"/>
</dbReference>
<keyword evidence="4" id="KW-0472">Membrane</keyword>
<keyword evidence="3" id="KW-0732">Signal</keyword>
<dbReference type="RefSeq" id="WP_117394076.1">
    <property type="nucleotide sequence ID" value="NZ_QWDC01000005.1"/>
</dbReference>
<evidence type="ECO:0000256" key="6">
    <source>
        <dbReference type="PROSITE-ProRule" id="PRU00339"/>
    </source>
</evidence>
<dbReference type="EMBL" id="QWDC01000005">
    <property type="protein sequence ID" value="RFZ90109.1"/>
    <property type="molecule type" value="Genomic_DNA"/>
</dbReference>
<evidence type="ECO:0000313" key="10">
    <source>
        <dbReference type="Proteomes" id="UP000264217"/>
    </source>
</evidence>
<dbReference type="InterPro" id="IPR012944">
    <property type="entry name" value="SusD_RagB_dom"/>
</dbReference>